<dbReference type="AlphaFoldDB" id="A0A1H9YN26"/>
<keyword evidence="2" id="KW-1185">Reference proteome</keyword>
<evidence type="ECO:0000313" key="1">
    <source>
        <dbReference type="EMBL" id="SES70457.1"/>
    </source>
</evidence>
<dbReference type="Proteomes" id="UP000199320">
    <property type="component" value="Unassembled WGS sequence"/>
</dbReference>
<organism evidence="1 2">
    <name type="scientific">Natrinema hispanicum</name>
    <dbReference type="NCBI Taxonomy" id="392421"/>
    <lineage>
        <taxon>Archaea</taxon>
        <taxon>Methanobacteriati</taxon>
        <taxon>Methanobacteriota</taxon>
        <taxon>Stenosarchaea group</taxon>
        <taxon>Halobacteria</taxon>
        <taxon>Halobacteriales</taxon>
        <taxon>Natrialbaceae</taxon>
        <taxon>Natrinema</taxon>
    </lineage>
</organism>
<dbReference type="Gene3D" id="3.40.50.300">
    <property type="entry name" value="P-loop containing nucleotide triphosphate hydrolases"/>
    <property type="match status" value="1"/>
</dbReference>
<dbReference type="RefSeq" id="WP_092929123.1">
    <property type="nucleotide sequence ID" value="NZ_FOIC01000001.1"/>
</dbReference>
<name>A0A1H9YN26_9EURY</name>
<reference evidence="2" key="1">
    <citation type="submission" date="2016-10" db="EMBL/GenBank/DDBJ databases">
        <authorList>
            <person name="Varghese N."/>
            <person name="Submissions S."/>
        </authorList>
    </citation>
    <scope>NUCLEOTIDE SEQUENCE [LARGE SCALE GENOMIC DNA]</scope>
    <source>
        <strain evidence="2">CDM_6</strain>
    </source>
</reference>
<evidence type="ECO:0000313" key="2">
    <source>
        <dbReference type="Proteomes" id="UP000199320"/>
    </source>
</evidence>
<dbReference type="SUPFAM" id="SSF52540">
    <property type="entry name" value="P-loop containing nucleoside triphosphate hydrolases"/>
    <property type="match status" value="1"/>
</dbReference>
<gene>
    <name evidence="1" type="ORF">SAMN04488694_101175</name>
</gene>
<dbReference type="InterPro" id="IPR027417">
    <property type="entry name" value="P-loop_NTPase"/>
</dbReference>
<proteinExistence type="predicted"/>
<sequence length="262" mass="29361">MNLAFGARTNWGKSYGLQAYTERNAPEYDRTVLVDYKDEYTGLVESGLLQRLPLRPGTEELSRSQWRQIFEDNGSLQLARDGMTDDAWREAIAVAIEALAQLEERTFLGLDEAHRLAPQKGGYPDAIDTLATTWHGDGMGVAWVTQRFAKLDEDIASQCQASMLGGFGSGNDLDKVRGIVEYPADAHKADAERCPRTLPDALLVDGEPLTLRRFSDDDGNTIGSEWIYSDDTTLQRIDSRDWTLNSTHYGSDRVRIKHPFDD</sequence>
<dbReference type="OrthoDB" id="107033at2157"/>
<accession>A0A1H9YN26</accession>
<protein>
    <submittedName>
        <fullName evidence="1">Uncharacterized protein</fullName>
    </submittedName>
</protein>
<dbReference type="STRING" id="392421.SAMN04488694_101175"/>
<dbReference type="EMBL" id="FOIC01000001">
    <property type="protein sequence ID" value="SES70457.1"/>
    <property type="molecule type" value="Genomic_DNA"/>
</dbReference>